<name>A0ABU0RR01_9ACTN</name>
<dbReference type="EMBL" id="JAUSZS010000004">
    <property type="protein sequence ID" value="MDQ0934417.1"/>
    <property type="molecule type" value="Genomic_DNA"/>
</dbReference>
<evidence type="ECO:0000313" key="2">
    <source>
        <dbReference type="Proteomes" id="UP001223072"/>
    </source>
</evidence>
<comment type="caution">
    <text evidence="1">The sequence shown here is derived from an EMBL/GenBank/DDBJ whole genome shotgun (WGS) entry which is preliminary data.</text>
</comment>
<dbReference type="RefSeq" id="WP_307628019.1">
    <property type="nucleotide sequence ID" value="NZ_JAUSZS010000004.1"/>
</dbReference>
<organism evidence="1 2">
    <name type="scientific">Streptomyces turgidiscabies</name>
    <dbReference type="NCBI Taxonomy" id="85558"/>
    <lineage>
        <taxon>Bacteria</taxon>
        <taxon>Bacillati</taxon>
        <taxon>Actinomycetota</taxon>
        <taxon>Actinomycetes</taxon>
        <taxon>Kitasatosporales</taxon>
        <taxon>Streptomycetaceae</taxon>
        <taxon>Streptomyces</taxon>
    </lineage>
</organism>
<evidence type="ECO:0000313" key="1">
    <source>
        <dbReference type="EMBL" id="MDQ0934417.1"/>
    </source>
</evidence>
<protein>
    <submittedName>
        <fullName evidence="1">Uncharacterized protein</fullName>
    </submittedName>
</protein>
<keyword evidence="2" id="KW-1185">Reference proteome</keyword>
<proteinExistence type="predicted"/>
<reference evidence="1 2" key="1">
    <citation type="submission" date="2023-07" db="EMBL/GenBank/DDBJ databases">
        <title>Comparative genomics of wheat-associated soil bacteria to identify genetic determinants of phenazine resistance.</title>
        <authorList>
            <person name="Mouncey N."/>
        </authorList>
    </citation>
    <scope>NUCLEOTIDE SEQUENCE [LARGE SCALE GENOMIC DNA]</scope>
    <source>
        <strain evidence="1 2">W2I16</strain>
    </source>
</reference>
<gene>
    <name evidence="1" type="ORF">QFZ49_004357</name>
</gene>
<accession>A0ABU0RR01</accession>
<sequence>MLTNWPRRGFWCECWTEDLTEAEQPVLRASFDAYSPPQADRWIAIALRTITPALDSDASDEAWAWLYEGRIETRRALLHANPCTVSITHADTRITWTVRPALFLPLAHRQAAELPPCAHDFKAPTSYRSEH</sequence>
<dbReference type="Proteomes" id="UP001223072">
    <property type="component" value="Unassembled WGS sequence"/>
</dbReference>